<dbReference type="GO" id="GO:0008270">
    <property type="term" value="F:zinc ion binding"/>
    <property type="evidence" value="ECO:0007669"/>
    <property type="project" value="TreeGrafter"/>
</dbReference>
<dbReference type="SUPFAM" id="SSF102712">
    <property type="entry name" value="JAB1/MPN domain"/>
    <property type="match status" value="1"/>
</dbReference>
<organism evidence="7 8">
    <name type="scientific">Tepidibacillus decaturensis</name>
    <dbReference type="NCBI Taxonomy" id="1413211"/>
    <lineage>
        <taxon>Bacteria</taxon>
        <taxon>Bacillati</taxon>
        <taxon>Bacillota</taxon>
        <taxon>Bacilli</taxon>
        <taxon>Bacillales</taxon>
        <taxon>Bacillaceae</taxon>
        <taxon>Tepidibacillus</taxon>
    </lineage>
</organism>
<dbReference type="GO" id="GO:0006508">
    <property type="term" value="P:proteolysis"/>
    <property type="evidence" value="ECO:0007669"/>
    <property type="project" value="UniProtKB-KW"/>
</dbReference>
<gene>
    <name evidence="7" type="ORF">U473_09620</name>
</gene>
<dbReference type="InterPro" id="IPR051929">
    <property type="entry name" value="VirAsm_ModProt"/>
</dbReference>
<keyword evidence="1" id="KW-0645">Protease</keyword>
<proteinExistence type="predicted"/>
<keyword evidence="5" id="KW-0482">Metalloprotease</keyword>
<dbReference type="PANTHER" id="PTHR34858">
    <property type="entry name" value="CYSO-CYSTEINE PEPTIDASE"/>
    <property type="match status" value="1"/>
</dbReference>
<dbReference type="CDD" id="cd08070">
    <property type="entry name" value="MPN_like"/>
    <property type="match status" value="1"/>
</dbReference>
<protein>
    <recommendedName>
        <fullName evidence="6">JAB domain-containing protein</fullName>
    </recommendedName>
</protein>
<name>A0A135L5K1_9BACI</name>
<accession>A0A135L5K1</accession>
<dbReference type="Pfam" id="PF14464">
    <property type="entry name" value="Prok-JAB"/>
    <property type="match status" value="1"/>
</dbReference>
<keyword evidence="8" id="KW-1185">Reference proteome</keyword>
<evidence type="ECO:0000256" key="4">
    <source>
        <dbReference type="ARBA" id="ARBA00022833"/>
    </source>
</evidence>
<dbReference type="GO" id="GO:0008235">
    <property type="term" value="F:metalloexopeptidase activity"/>
    <property type="evidence" value="ECO:0007669"/>
    <property type="project" value="TreeGrafter"/>
</dbReference>
<dbReference type="Gene3D" id="3.40.140.10">
    <property type="entry name" value="Cytidine Deaminase, domain 2"/>
    <property type="match status" value="1"/>
</dbReference>
<dbReference type="PANTHER" id="PTHR34858:SF1">
    <property type="entry name" value="CYSO-CYSTEINE PEPTIDASE"/>
    <property type="match status" value="1"/>
</dbReference>
<keyword evidence="3" id="KW-0378">Hydrolase</keyword>
<dbReference type="OrthoDB" id="9802958at2"/>
<dbReference type="Proteomes" id="UP000070352">
    <property type="component" value="Unassembled WGS sequence"/>
</dbReference>
<keyword evidence="4" id="KW-0862">Zinc</keyword>
<dbReference type="AlphaFoldDB" id="A0A135L5K1"/>
<evidence type="ECO:0000256" key="3">
    <source>
        <dbReference type="ARBA" id="ARBA00022801"/>
    </source>
</evidence>
<evidence type="ECO:0000313" key="8">
    <source>
        <dbReference type="Proteomes" id="UP000070352"/>
    </source>
</evidence>
<dbReference type="EMBL" id="LSKU01000001">
    <property type="protein sequence ID" value="KXG44231.1"/>
    <property type="molecule type" value="Genomic_DNA"/>
</dbReference>
<evidence type="ECO:0000259" key="6">
    <source>
        <dbReference type="Pfam" id="PF14464"/>
    </source>
</evidence>
<reference evidence="7 8" key="1">
    <citation type="submission" date="2016-02" db="EMBL/GenBank/DDBJ databases">
        <title>Draft Genome for Tepidibacillus decaturensis nov. sp. Strain Z9, an Anaerobic, Moderately Thermophilic and Heterotrophic Bacterium from Deep Subsurface of the Illinois Basin, USA.</title>
        <authorList>
            <person name="Dong Y."/>
            <person name="Chang J.Y."/>
            <person name="Sanford R."/>
            <person name="Fouke B.W."/>
        </authorList>
    </citation>
    <scope>NUCLEOTIDE SEQUENCE [LARGE SCALE GENOMIC DNA]</scope>
    <source>
        <strain evidence="7 8">Z9</strain>
    </source>
</reference>
<evidence type="ECO:0000256" key="2">
    <source>
        <dbReference type="ARBA" id="ARBA00022723"/>
    </source>
</evidence>
<dbReference type="InterPro" id="IPR028090">
    <property type="entry name" value="JAB_dom_prok"/>
</dbReference>
<evidence type="ECO:0000256" key="1">
    <source>
        <dbReference type="ARBA" id="ARBA00022670"/>
    </source>
</evidence>
<dbReference type="RefSeq" id="WP_068725697.1">
    <property type="nucleotide sequence ID" value="NZ_LSKU01000001.1"/>
</dbReference>
<keyword evidence="2" id="KW-0479">Metal-binding</keyword>
<sequence>MISILKETIDQFISYAREQEPNEACGILISSWNQELIDNFIPIPNTTNQRDRFEFDAKVFILTLYQIEEKQWCWHGVIHSHPTSSAYPSSIDLHNWYYPEKSYWIYSLRDNRLNIFYIDKHKVRQHDYIIINKPWQRK</sequence>
<dbReference type="STRING" id="1413211.U473_09620"/>
<evidence type="ECO:0000256" key="5">
    <source>
        <dbReference type="ARBA" id="ARBA00023049"/>
    </source>
</evidence>
<evidence type="ECO:0000313" key="7">
    <source>
        <dbReference type="EMBL" id="KXG44231.1"/>
    </source>
</evidence>
<feature type="domain" description="JAB" evidence="6">
    <location>
        <begin position="6"/>
        <end position="108"/>
    </location>
</feature>
<comment type="caution">
    <text evidence="7">The sequence shown here is derived from an EMBL/GenBank/DDBJ whole genome shotgun (WGS) entry which is preliminary data.</text>
</comment>